<sequence>MASDLTLRRYDPRDAHAVWELHEWAMRVAGTDPADVPGTDDLREIESRYLDVGGEFLVGIGDGEDESDAAVPETFDGPVVAMGGLLPSESGHDDERTVPGAGELHRMRVAPPMQGRGHGRDLLATLERRAAQLGFETLLATTAVRQEAAARFYPAAGYREVDRSTQGEYELIHFEKTL</sequence>
<evidence type="ECO:0000313" key="4">
    <source>
        <dbReference type="Proteomes" id="UP000297053"/>
    </source>
</evidence>
<dbReference type="Proteomes" id="UP000297053">
    <property type="component" value="Chromosome"/>
</dbReference>
<organism evidence="3 4">
    <name type="scientific">Halomicrobium mukohataei</name>
    <dbReference type="NCBI Taxonomy" id="57705"/>
    <lineage>
        <taxon>Archaea</taxon>
        <taxon>Methanobacteriati</taxon>
        <taxon>Methanobacteriota</taxon>
        <taxon>Stenosarchaea group</taxon>
        <taxon>Halobacteria</taxon>
        <taxon>Halobacteriales</taxon>
        <taxon>Haloarculaceae</taxon>
        <taxon>Halomicrobium</taxon>
    </lineage>
</organism>
<dbReference type="InterPro" id="IPR016181">
    <property type="entry name" value="Acyl_CoA_acyltransferase"/>
</dbReference>
<dbReference type="OMA" id="LHEWAMR"/>
<dbReference type="EMBL" id="CP039375">
    <property type="protein sequence ID" value="QCD65225.1"/>
    <property type="molecule type" value="Genomic_DNA"/>
</dbReference>
<evidence type="ECO:0000313" key="3">
    <source>
        <dbReference type="EMBL" id="QCD65225.1"/>
    </source>
</evidence>
<reference evidence="3 4" key="2">
    <citation type="submission" date="2019-04" db="EMBL/GenBank/DDBJ databases">
        <authorList>
            <person name="Yang S."/>
            <person name="Wei W."/>
        </authorList>
    </citation>
    <scope>NUCLEOTIDE SEQUENCE [LARGE SCALE GENOMIC DNA]</scope>
    <source>
        <strain evidence="4">ZP60</strain>
    </source>
</reference>
<dbReference type="KEGG" id="halz:E5139_06075"/>
<dbReference type="PANTHER" id="PTHR13947:SF37">
    <property type="entry name" value="LD18367P"/>
    <property type="match status" value="1"/>
</dbReference>
<dbReference type="PROSITE" id="PS51186">
    <property type="entry name" value="GNAT"/>
    <property type="match status" value="1"/>
</dbReference>
<protein>
    <submittedName>
        <fullName evidence="3">GNAT family N-acetyltransferase</fullName>
    </submittedName>
</protein>
<gene>
    <name evidence="3" type="ORF">E5139_06075</name>
</gene>
<dbReference type="Gene3D" id="3.40.630.30">
    <property type="match status" value="1"/>
</dbReference>
<dbReference type="CDD" id="cd04301">
    <property type="entry name" value="NAT_SF"/>
    <property type="match status" value="1"/>
</dbReference>
<dbReference type="RefSeq" id="WP_015761564.1">
    <property type="nucleotide sequence ID" value="NZ_CP039375.1"/>
</dbReference>
<dbReference type="PANTHER" id="PTHR13947">
    <property type="entry name" value="GNAT FAMILY N-ACETYLTRANSFERASE"/>
    <property type="match status" value="1"/>
</dbReference>
<reference evidence="3 4" key="1">
    <citation type="submission" date="2019-04" db="EMBL/GenBank/DDBJ databases">
        <title>Complete genome sequence of Arthrobacter sp. ZXY-2 associated with effective atrazine degradation and salt adaptation.</title>
        <authorList>
            <person name="Zhao X."/>
        </authorList>
    </citation>
    <scope>NUCLEOTIDE SEQUENCE [LARGE SCALE GENOMIC DNA]</scope>
    <source>
        <strain evidence="4">ZP60</strain>
    </source>
</reference>
<feature type="domain" description="N-acetyltransferase" evidence="2">
    <location>
        <begin position="5"/>
        <end position="178"/>
    </location>
</feature>
<accession>A0A4D6KDE0</accession>
<evidence type="ECO:0000259" key="2">
    <source>
        <dbReference type="PROSITE" id="PS51186"/>
    </source>
</evidence>
<keyword evidence="1 3" id="KW-0808">Transferase</keyword>
<dbReference type="InterPro" id="IPR000182">
    <property type="entry name" value="GNAT_dom"/>
</dbReference>
<dbReference type="SUPFAM" id="SSF55729">
    <property type="entry name" value="Acyl-CoA N-acyltransferases (Nat)"/>
    <property type="match status" value="1"/>
</dbReference>
<dbReference type="GO" id="GO:0008080">
    <property type="term" value="F:N-acetyltransferase activity"/>
    <property type="evidence" value="ECO:0007669"/>
    <property type="project" value="InterPro"/>
</dbReference>
<evidence type="ECO:0000256" key="1">
    <source>
        <dbReference type="ARBA" id="ARBA00022679"/>
    </source>
</evidence>
<name>A0A4D6KDE0_9EURY</name>
<dbReference type="Pfam" id="PF00583">
    <property type="entry name" value="Acetyltransf_1"/>
    <property type="match status" value="1"/>
</dbReference>
<dbReference type="InterPro" id="IPR050769">
    <property type="entry name" value="NAT_camello-type"/>
</dbReference>
<dbReference type="AlphaFoldDB" id="A0A4D6KDE0"/>
<proteinExistence type="predicted"/>
<dbReference type="GeneID" id="42178485"/>